<evidence type="ECO:0000256" key="3">
    <source>
        <dbReference type="ARBA" id="ARBA00022552"/>
    </source>
</evidence>
<dbReference type="HAMAP" id="MF_00104">
    <property type="entry name" value="RNase_III"/>
    <property type="match status" value="1"/>
</dbReference>
<comment type="caution">
    <text evidence="13">The sequence shown here is derived from an EMBL/GenBank/DDBJ whole genome shotgun (WGS) entry which is preliminary data.</text>
</comment>
<dbReference type="EMBL" id="MGAE01000021">
    <property type="protein sequence ID" value="OGK39294.1"/>
    <property type="molecule type" value="Genomic_DNA"/>
</dbReference>
<comment type="cofactor">
    <cofactor evidence="9">
        <name>Mg(2+)</name>
        <dbReference type="ChEBI" id="CHEBI:18420"/>
    </cofactor>
</comment>
<dbReference type="GO" id="GO:0003725">
    <property type="term" value="F:double-stranded RNA binding"/>
    <property type="evidence" value="ECO:0007669"/>
    <property type="project" value="TreeGrafter"/>
</dbReference>
<gene>
    <name evidence="9" type="primary">rnc</name>
    <name evidence="13" type="ORF">A3F34_01760</name>
</gene>
<dbReference type="SUPFAM" id="SSF69065">
    <property type="entry name" value="RNase III domain-like"/>
    <property type="match status" value="1"/>
</dbReference>
<proteinExistence type="inferred from homology"/>
<keyword evidence="7 9" id="KW-0378">Hydrolase</keyword>
<dbReference type="InterPro" id="IPR000999">
    <property type="entry name" value="RNase_III_dom"/>
</dbReference>
<keyword evidence="9" id="KW-0819">tRNA processing</keyword>
<evidence type="ECO:0000259" key="11">
    <source>
        <dbReference type="PROSITE" id="PS50137"/>
    </source>
</evidence>
<dbReference type="PANTHER" id="PTHR11207:SF0">
    <property type="entry name" value="RIBONUCLEASE 3"/>
    <property type="match status" value="1"/>
</dbReference>
<dbReference type="GO" id="GO:0004525">
    <property type="term" value="F:ribonuclease III activity"/>
    <property type="evidence" value="ECO:0007669"/>
    <property type="project" value="UniProtKB-UniRule"/>
</dbReference>
<evidence type="ECO:0000256" key="5">
    <source>
        <dbReference type="ARBA" id="ARBA00022722"/>
    </source>
</evidence>
<keyword evidence="3 9" id="KW-0698">rRNA processing</keyword>
<feature type="domain" description="DRBM" evidence="11">
    <location>
        <begin position="167"/>
        <end position="236"/>
    </location>
</feature>
<feature type="region of interest" description="Disordered" evidence="10">
    <location>
        <begin position="213"/>
        <end position="236"/>
    </location>
</feature>
<comment type="similarity">
    <text evidence="2">Belongs to the ribonuclease III family.</text>
</comment>
<dbReference type="Pfam" id="PF00035">
    <property type="entry name" value="dsrm"/>
    <property type="match status" value="1"/>
</dbReference>
<keyword evidence="9" id="KW-0479">Metal-binding</keyword>
<comment type="subcellular location">
    <subcellularLocation>
        <location evidence="9">Cytoplasm</location>
    </subcellularLocation>
</comment>
<protein>
    <recommendedName>
        <fullName evidence="9">Ribonuclease 3</fullName>
        <ecNumber evidence="9">3.1.26.3</ecNumber>
    </recommendedName>
    <alternativeName>
        <fullName evidence="9">Ribonuclease III</fullName>
        <shortName evidence="9">RNase III</shortName>
    </alternativeName>
</protein>
<keyword evidence="8 9" id="KW-0694">RNA-binding</keyword>
<keyword evidence="9" id="KW-0460">Magnesium</keyword>
<keyword evidence="4 9" id="KW-0507">mRNA processing</keyword>
<feature type="domain" description="RNase III" evidence="12">
    <location>
        <begin position="10"/>
        <end position="139"/>
    </location>
</feature>
<keyword evidence="6 9" id="KW-0255">Endonuclease</keyword>
<feature type="binding site" evidence="9">
    <location>
        <position position="125"/>
    </location>
    <ligand>
        <name>Mg(2+)</name>
        <dbReference type="ChEBI" id="CHEBI:18420"/>
    </ligand>
</feature>
<organism evidence="13 14">
    <name type="scientific">Candidatus Roizmanbacteria bacterium RIFCSPHIGHO2_12_FULL_44_10</name>
    <dbReference type="NCBI Taxonomy" id="1802054"/>
    <lineage>
        <taxon>Bacteria</taxon>
        <taxon>Candidatus Roizmaniibacteriota</taxon>
    </lineage>
</organism>
<dbReference type="InterPro" id="IPR014720">
    <property type="entry name" value="dsRBD_dom"/>
</dbReference>
<comment type="function">
    <text evidence="9">Digests double-stranded RNA. Involved in the processing of primary rRNA transcript to yield the immediate precursors to the large and small rRNAs (23S and 16S). Processes some mRNAs, and tRNAs when they are encoded in the rRNA operon. Processes pre-crRNA and tracrRNA of type II CRISPR loci if present in the organism.</text>
</comment>
<comment type="catalytic activity">
    <reaction evidence="1 9">
        <text>Endonucleolytic cleavage to 5'-phosphomonoester.</text>
        <dbReference type="EC" id="3.1.26.3"/>
    </reaction>
</comment>
<dbReference type="GO" id="GO:0006397">
    <property type="term" value="P:mRNA processing"/>
    <property type="evidence" value="ECO:0007669"/>
    <property type="project" value="UniProtKB-UniRule"/>
</dbReference>
<evidence type="ECO:0000313" key="13">
    <source>
        <dbReference type="EMBL" id="OGK39294.1"/>
    </source>
</evidence>
<evidence type="ECO:0000259" key="12">
    <source>
        <dbReference type="PROSITE" id="PS50142"/>
    </source>
</evidence>
<keyword evidence="9" id="KW-0699">rRNA-binding</keyword>
<dbReference type="Pfam" id="PF14622">
    <property type="entry name" value="Ribonucleas_3_3"/>
    <property type="match status" value="1"/>
</dbReference>
<dbReference type="InterPro" id="IPR036389">
    <property type="entry name" value="RNase_III_sf"/>
</dbReference>
<dbReference type="GO" id="GO:0008033">
    <property type="term" value="P:tRNA processing"/>
    <property type="evidence" value="ECO:0007669"/>
    <property type="project" value="UniProtKB-KW"/>
</dbReference>
<dbReference type="CDD" id="cd10845">
    <property type="entry name" value="DSRM_RNAse_III_family"/>
    <property type="match status" value="1"/>
</dbReference>
<dbReference type="SMART" id="SM00358">
    <property type="entry name" value="DSRM"/>
    <property type="match status" value="1"/>
</dbReference>
<keyword evidence="9" id="KW-0963">Cytoplasm</keyword>
<dbReference type="SUPFAM" id="SSF54768">
    <property type="entry name" value="dsRNA-binding domain-like"/>
    <property type="match status" value="1"/>
</dbReference>
<evidence type="ECO:0000313" key="14">
    <source>
        <dbReference type="Proteomes" id="UP000179024"/>
    </source>
</evidence>
<feature type="active site" evidence="9">
    <location>
        <position position="128"/>
    </location>
</feature>
<dbReference type="InterPro" id="IPR011907">
    <property type="entry name" value="RNase_III"/>
</dbReference>
<keyword evidence="5 9" id="KW-0540">Nuclease</keyword>
<feature type="binding site" evidence="9">
    <location>
        <position position="128"/>
    </location>
    <ligand>
        <name>Mg(2+)</name>
        <dbReference type="ChEBI" id="CHEBI:18420"/>
    </ligand>
</feature>
<dbReference type="NCBIfam" id="TIGR02191">
    <property type="entry name" value="RNaseIII"/>
    <property type="match status" value="1"/>
</dbReference>
<evidence type="ECO:0000256" key="2">
    <source>
        <dbReference type="ARBA" id="ARBA00010183"/>
    </source>
</evidence>
<dbReference type="AlphaFoldDB" id="A0A1F7I7E8"/>
<dbReference type="PANTHER" id="PTHR11207">
    <property type="entry name" value="RIBONUCLEASE III"/>
    <property type="match status" value="1"/>
</dbReference>
<dbReference type="PROSITE" id="PS50142">
    <property type="entry name" value="RNASE_3_2"/>
    <property type="match status" value="1"/>
</dbReference>
<evidence type="ECO:0000256" key="6">
    <source>
        <dbReference type="ARBA" id="ARBA00022759"/>
    </source>
</evidence>
<comment type="subunit">
    <text evidence="9">Homodimer.</text>
</comment>
<dbReference type="Gene3D" id="1.10.1520.10">
    <property type="entry name" value="Ribonuclease III domain"/>
    <property type="match status" value="1"/>
</dbReference>
<dbReference type="GO" id="GO:0010468">
    <property type="term" value="P:regulation of gene expression"/>
    <property type="evidence" value="ECO:0007669"/>
    <property type="project" value="TreeGrafter"/>
</dbReference>
<dbReference type="Proteomes" id="UP000179024">
    <property type="component" value="Unassembled WGS sequence"/>
</dbReference>
<evidence type="ECO:0000256" key="4">
    <source>
        <dbReference type="ARBA" id="ARBA00022664"/>
    </source>
</evidence>
<dbReference type="CDD" id="cd00593">
    <property type="entry name" value="RIBOc"/>
    <property type="match status" value="1"/>
</dbReference>
<dbReference type="Gene3D" id="3.30.160.20">
    <property type="match status" value="1"/>
</dbReference>
<dbReference type="GO" id="GO:0006364">
    <property type="term" value="P:rRNA processing"/>
    <property type="evidence" value="ECO:0007669"/>
    <property type="project" value="UniProtKB-UniRule"/>
</dbReference>
<reference evidence="13 14" key="1">
    <citation type="journal article" date="2016" name="Nat. Commun.">
        <title>Thousands of microbial genomes shed light on interconnected biogeochemical processes in an aquifer system.</title>
        <authorList>
            <person name="Anantharaman K."/>
            <person name="Brown C.T."/>
            <person name="Hug L.A."/>
            <person name="Sharon I."/>
            <person name="Castelle C.J."/>
            <person name="Probst A.J."/>
            <person name="Thomas B.C."/>
            <person name="Singh A."/>
            <person name="Wilkins M.J."/>
            <person name="Karaoz U."/>
            <person name="Brodie E.L."/>
            <person name="Williams K.H."/>
            <person name="Hubbard S.S."/>
            <person name="Banfield J.F."/>
        </authorList>
    </citation>
    <scope>NUCLEOTIDE SEQUENCE [LARGE SCALE GENOMIC DNA]</scope>
</reference>
<accession>A0A1F7I7E8</accession>
<feature type="binding site" evidence="9">
    <location>
        <position position="52"/>
    </location>
    <ligand>
        <name>Mg(2+)</name>
        <dbReference type="ChEBI" id="CHEBI:18420"/>
    </ligand>
</feature>
<dbReference type="GO" id="GO:0005737">
    <property type="term" value="C:cytoplasm"/>
    <property type="evidence" value="ECO:0007669"/>
    <property type="project" value="UniProtKB-SubCell"/>
</dbReference>
<dbReference type="GO" id="GO:0046872">
    <property type="term" value="F:metal ion binding"/>
    <property type="evidence" value="ECO:0007669"/>
    <property type="project" value="UniProtKB-KW"/>
</dbReference>
<dbReference type="GO" id="GO:0019843">
    <property type="term" value="F:rRNA binding"/>
    <property type="evidence" value="ECO:0007669"/>
    <property type="project" value="UniProtKB-KW"/>
</dbReference>
<dbReference type="FunFam" id="1.10.1520.10:FF:000001">
    <property type="entry name" value="Ribonuclease 3"/>
    <property type="match status" value="1"/>
</dbReference>
<feature type="active site" evidence="9">
    <location>
        <position position="56"/>
    </location>
</feature>
<dbReference type="PROSITE" id="PS50137">
    <property type="entry name" value="DS_RBD"/>
    <property type="match status" value="1"/>
</dbReference>
<evidence type="ECO:0000256" key="10">
    <source>
        <dbReference type="SAM" id="MobiDB-lite"/>
    </source>
</evidence>
<evidence type="ECO:0000256" key="7">
    <source>
        <dbReference type="ARBA" id="ARBA00022801"/>
    </source>
</evidence>
<dbReference type="PROSITE" id="PS00517">
    <property type="entry name" value="RNASE_3_1"/>
    <property type="match status" value="1"/>
</dbReference>
<sequence length="236" mass="26872">MKPNETKFDGSVLEKRIGITFKNKALFRNAFVHRSYLNEHAQFSLPSNEKLEFLGDSVLSLIASEHLYRNYPAYQEGDYTDIKAAIVNTTSLYKAAKALQLGKFLHLSKGERENKGEESTSILADCFEALLGAIYLEKGFKTATEFVQKFLFNDTLPQIIQQKLYLPSKNVLQEYYQDKYKKLPIYKVLKEIGPEHNKLYEIGVYDGDQQLGLGSGKSKKQAEEDAARKALQKRGL</sequence>
<dbReference type="SMART" id="SM00535">
    <property type="entry name" value="RIBOc"/>
    <property type="match status" value="1"/>
</dbReference>
<evidence type="ECO:0000256" key="9">
    <source>
        <dbReference type="HAMAP-Rule" id="MF_00104"/>
    </source>
</evidence>
<name>A0A1F7I7E8_9BACT</name>
<dbReference type="EC" id="3.1.26.3" evidence="9"/>
<evidence type="ECO:0000256" key="8">
    <source>
        <dbReference type="ARBA" id="ARBA00022884"/>
    </source>
</evidence>
<evidence type="ECO:0000256" key="1">
    <source>
        <dbReference type="ARBA" id="ARBA00000109"/>
    </source>
</evidence>